<protein>
    <submittedName>
        <fullName evidence="8">Unannotated protein</fullName>
    </submittedName>
</protein>
<name>A0A6J6E266_9ZZZZ</name>
<keyword evidence="3 6" id="KW-0812">Transmembrane</keyword>
<dbReference type="InterPro" id="IPR032816">
    <property type="entry name" value="VTT_dom"/>
</dbReference>
<keyword evidence="2" id="KW-1003">Cell membrane</keyword>
<feature type="transmembrane region" description="Helical" evidence="6">
    <location>
        <begin position="69"/>
        <end position="88"/>
    </location>
</feature>
<dbReference type="PANTHER" id="PTHR30353:SF0">
    <property type="entry name" value="TRANSMEMBRANE PROTEIN"/>
    <property type="match status" value="1"/>
</dbReference>
<feature type="transmembrane region" description="Helical" evidence="6">
    <location>
        <begin position="12"/>
        <end position="36"/>
    </location>
</feature>
<proteinExistence type="predicted"/>
<reference evidence="8" key="1">
    <citation type="submission" date="2020-05" db="EMBL/GenBank/DDBJ databases">
        <authorList>
            <person name="Chiriac C."/>
            <person name="Salcher M."/>
            <person name="Ghai R."/>
            <person name="Kavagutti S V."/>
        </authorList>
    </citation>
    <scope>NUCLEOTIDE SEQUENCE</scope>
</reference>
<evidence type="ECO:0000256" key="5">
    <source>
        <dbReference type="ARBA" id="ARBA00023136"/>
    </source>
</evidence>
<evidence type="ECO:0000313" key="8">
    <source>
        <dbReference type="EMBL" id="CAB4568323.1"/>
    </source>
</evidence>
<gene>
    <name evidence="8" type="ORF">UFOPK1683_00533</name>
</gene>
<evidence type="ECO:0000256" key="3">
    <source>
        <dbReference type="ARBA" id="ARBA00022692"/>
    </source>
</evidence>
<dbReference type="InterPro" id="IPR032818">
    <property type="entry name" value="DedA-like"/>
</dbReference>
<evidence type="ECO:0000256" key="2">
    <source>
        <dbReference type="ARBA" id="ARBA00022475"/>
    </source>
</evidence>
<dbReference type="AlphaFoldDB" id="A0A6J6E266"/>
<evidence type="ECO:0000256" key="1">
    <source>
        <dbReference type="ARBA" id="ARBA00004651"/>
    </source>
</evidence>
<accession>A0A6J6E266</accession>
<keyword evidence="5 6" id="KW-0472">Membrane</keyword>
<sequence>MEFVKSLLSPESIVGDLGLIGVILIIFAETGLLIGMAFPGDSLLFAAGVAASAVGEKLLGGAALSPVPLFIGTGLAAILGSQVGYLFGAKFGPKLFDRPDGRFFTRARVESTEKWILRYGVGKTVFISRFTPFARTLINPIIGTIGYPAKKFLFWNIFSGLIWTQGIVGLGYFLGNRADGEVNGYLLPLVGMALWLTLIPVVYEVYRERKFKRSKS</sequence>
<feature type="transmembrane region" description="Helical" evidence="6">
    <location>
        <begin position="185"/>
        <end position="206"/>
    </location>
</feature>
<dbReference type="GO" id="GO:0005886">
    <property type="term" value="C:plasma membrane"/>
    <property type="evidence" value="ECO:0007669"/>
    <property type="project" value="UniProtKB-SubCell"/>
</dbReference>
<comment type="subcellular location">
    <subcellularLocation>
        <location evidence="1">Cell membrane</location>
        <topology evidence="1">Multi-pass membrane protein</topology>
    </subcellularLocation>
</comment>
<dbReference type="Pfam" id="PF09335">
    <property type="entry name" value="VTT_dom"/>
    <property type="match status" value="1"/>
</dbReference>
<keyword evidence="4 6" id="KW-1133">Transmembrane helix</keyword>
<evidence type="ECO:0000259" key="7">
    <source>
        <dbReference type="Pfam" id="PF09335"/>
    </source>
</evidence>
<dbReference type="EMBL" id="CAEZTL010000038">
    <property type="protein sequence ID" value="CAB4568323.1"/>
    <property type="molecule type" value="Genomic_DNA"/>
</dbReference>
<dbReference type="PANTHER" id="PTHR30353">
    <property type="entry name" value="INNER MEMBRANE PROTEIN DEDA-RELATED"/>
    <property type="match status" value="1"/>
</dbReference>
<feature type="transmembrane region" description="Helical" evidence="6">
    <location>
        <begin position="152"/>
        <end position="173"/>
    </location>
</feature>
<evidence type="ECO:0000256" key="4">
    <source>
        <dbReference type="ARBA" id="ARBA00022989"/>
    </source>
</evidence>
<evidence type="ECO:0000256" key="6">
    <source>
        <dbReference type="SAM" id="Phobius"/>
    </source>
</evidence>
<organism evidence="8">
    <name type="scientific">freshwater metagenome</name>
    <dbReference type="NCBI Taxonomy" id="449393"/>
    <lineage>
        <taxon>unclassified sequences</taxon>
        <taxon>metagenomes</taxon>
        <taxon>ecological metagenomes</taxon>
    </lineage>
</organism>
<feature type="domain" description="VTT" evidence="7">
    <location>
        <begin position="39"/>
        <end position="172"/>
    </location>
</feature>